<evidence type="ECO:0008006" key="3">
    <source>
        <dbReference type="Google" id="ProtNLM"/>
    </source>
</evidence>
<dbReference type="Gene3D" id="2.40.160.10">
    <property type="entry name" value="Porin"/>
    <property type="match status" value="1"/>
</dbReference>
<dbReference type="EMBL" id="JAQIBD010000005">
    <property type="protein sequence ID" value="MDM5272644.1"/>
    <property type="molecule type" value="Genomic_DNA"/>
</dbReference>
<protein>
    <recommendedName>
        <fullName evidence="3">Zinc-regulated TonB-dependent outer membrane receptor</fullName>
    </recommendedName>
</protein>
<gene>
    <name evidence="1" type="ORF">PGH07_10720</name>
</gene>
<keyword evidence="2" id="KW-1185">Reference proteome</keyword>
<comment type="caution">
    <text evidence="1">The sequence shown here is derived from an EMBL/GenBank/DDBJ whole genome shotgun (WGS) entry which is preliminary data.</text>
</comment>
<dbReference type="SUPFAM" id="SSF56935">
    <property type="entry name" value="Porins"/>
    <property type="match status" value="1"/>
</dbReference>
<evidence type="ECO:0000313" key="2">
    <source>
        <dbReference type="Proteomes" id="UP001169069"/>
    </source>
</evidence>
<proteinExistence type="predicted"/>
<reference evidence="1" key="1">
    <citation type="submission" date="2023-01" db="EMBL/GenBank/DDBJ databases">
        <title>Sulfurovum sp. zt1-1 genome assembly.</title>
        <authorList>
            <person name="Wang J."/>
        </authorList>
    </citation>
    <scope>NUCLEOTIDE SEQUENCE</scope>
    <source>
        <strain evidence="1">Zt1-1</strain>
    </source>
</reference>
<accession>A0ABT7R0M7</accession>
<name>A0ABT7R0M7_9BACT</name>
<sequence>MKKIWILSAVSTAFLMAQSDSLESLLESKKINSTTEKSFVELFQVSLIVDGAYTVREFDNEDEVEHLEIPGFVHGGHGEEHEGHGHASLDGNEGFTFNYAELHFGAQTDLMDFSGNFHITKDMFEVEELFGETRGLPYSFSIKVGKFRSDFGYLNNKHEHSYNFFEIPLIYNALLGYHGLLEEGSQLQYVLPASYYIMVGFEALRGENEQSFGYEGFIDGMSDANYPSLYVGYLKTSLDMTGGTLLAGLSYANGHTRLDHLEDPEEPHAFAGDTKLYGVDLTYKYYFAADKAISFQGEYLYRKMDGIKYAEGAVVEGDMLKKQAGFYSELIYQHDKNWKTGVRYSGITQNDIFLNDIKSLQPDAMYITSMMVEYNFSEKSRLRLQYNYNSALYTDEGEKNNKNELILQYTHAFGAHGAHAF</sequence>
<evidence type="ECO:0000313" key="1">
    <source>
        <dbReference type="EMBL" id="MDM5272644.1"/>
    </source>
</evidence>
<dbReference type="InterPro" id="IPR023614">
    <property type="entry name" value="Porin_dom_sf"/>
</dbReference>
<organism evidence="1 2">
    <name type="scientific">Sulfurovum zhangzhouensis</name>
    <dbReference type="NCBI Taxonomy" id="3019067"/>
    <lineage>
        <taxon>Bacteria</taxon>
        <taxon>Pseudomonadati</taxon>
        <taxon>Campylobacterota</taxon>
        <taxon>Epsilonproteobacteria</taxon>
        <taxon>Campylobacterales</taxon>
        <taxon>Sulfurovaceae</taxon>
        <taxon>Sulfurovum</taxon>
    </lineage>
</organism>
<dbReference type="RefSeq" id="WP_289414484.1">
    <property type="nucleotide sequence ID" value="NZ_JAQIBD010000005.1"/>
</dbReference>
<dbReference type="Proteomes" id="UP001169069">
    <property type="component" value="Unassembled WGS sequence"/>
</dbReference>